<name>A0AAV9UDZ6_9PEZI</name>
<dbReference type="AlphaFoldDB" id="A0AAV9UDZ6"/>
<evidence type="ECO:0000256" key="1">
    <source>
        <dbReference type="SAM" id="MobiDB-lite"/>
    </source>
</evidence>
<feature type="compositionally biased region" description="Low complexity" evidence="1">
    <location>
        <begin position="42"/>
        <end position="62"/>
    </location>
</feature>
<reference evidence="2 3" key="1">
    <citation type="submission" date="2019-10" db="EMBL/GenBank/DDBJ databases">
        <authorList>
            <person name="Palmer J.M."/>
        </authorList>
    </citation>
    <scope>NUCLEOTIDE SEQUENCE [LARGE SCALE GENOMIC DNA]</scope>
    <source>
        <strain evidence="2 3">TWF696</strain>
    </source>
</reference>
<accession>A0AAV9UDZ6</accession>
<gene>
    <name evidence="2" type="ORF">TWF696_008995</name>
</gene>
<dbReference type="EMBL" id="JAVHNQ010000008">
    <property type="protein sequence ID" value="KAK6340670.1"/>
    <property type="molecule type" value="Genomic_DNA"/>
</dbReference>
<comment type="caution">
    <text evidence="2">The sequence shown here is derived from an EMBL/GenBank/DDBJ whole genome shotgun (WGS) entry which is preliminary data.</text>
</comment>
<evidence type="ECO:0000313" key="3">
    <source>
        <dbReference type="Proteomes" id="UP001375240"/>
    </source>
</evidence>
<evidence type="ECO:0000313" key="2">
    <source>
        <dbReference type="EMBL" id="KAK6340670.1"/>
    </source>
</evidence>
<dbReference type="Proteomes" id="UP001375240">
    <property type="component" value="Unassembled WGS sequence"/>
</dbReference>
<keyword evidence="3" id="KW-1185">Reference proteome</keyword>
<proteinExistence type="predicted"/>
<sequence length="380" mass="42309">MVTYGRQSLANLVFHRKIQMLSLFAPASDVSAPEAAVPTPPSSLVSRSNSSDPPRKSTSSVDTDISVTYSSSADFSKALTAAYNAAKPSSSGYIWCPIFKQYLPPDLIASIHIIPTYMDPGPIGYIFGNEQDGSDHIHSLSNGLLLAKCVANLFENSDFAIIPASTEDGNGLNHPTLYGNSVDEQKERNTLRRKPESQWQVIAGADGVHVITSTGIDRSTVNDVQSLQDAEIKLKLVLMKPWMAKTKLKGMEITYADLHNTPLEFRSSFRPDMRYLYFHYVTSILKWLNIQEAALYKDAWKPKEGWLRESLIAELARPGRLGNWKVYEELLAGRGMFDDSNEQYEEEWVDVKFQIDSGLGKSKVENMAMRLSFGLLVLSG</sequence>
<feature type="region of interest" description="Disordered" evidence="1">
    <location>
        <begin position="35"/>
        <end position="62"/>
    </location>
</feature>
<protein>
    <recommendedName>
        <fullName evidence="4">HNH nuclease domain-containing protein</fullName>
    </recommendedName>
</protein>
<evidence type="ECO:0008006" key="4">
    <source>
        <dbReference type="Google" id="ProtNLM"/>
    </source>
</evidence>
<organism evidence="2 3">
    <name type="scientific">Orbilia brochopaga</name>
    <dbReference type="NCBI Taxonomy" id="3140254"/>
    <lineage>
        <taxon>Eukaryota</taxon>
        <taxon>Fungi</taxon>
        <taxon>Dikarya</taxon>
        <taxon>Ascomycota</taxon>
        <taxon>Pezizomycotina</taxon>
        <taxon>Orbiliomycetes</taxon>
        <taxon>Orbiliales</taxon>
        <taxon>Orbiliaceae</taxon>
        <taxon>Orbilia</taxon>
    </lineage>
</organism>